<feature type="non-terminal residue" evidence="4">
    <location>
        <position position="1"/>
    </location>
</feature>
<dbReference type="AlphaFoldDB" id="A0A061RC30"/>
<proteinExistence type="predicted"/>
<dbReference type="PROSITE" id="PS51294">
    <property type="entry name" value="HTH_MYB"/>
    <property type="match status" value="2"/>
</dbReference>
<name>A0A061RC30_9CHLO</name>
<feature type="compositionally biased region" description="Low complexity" evidence="1">
    <location>
        <begin position="200"/>
        <end position="215"/>
    </location>
</feature>
<dbReference type="CDD" id="cd00167">
    <property type="entry name" value="SANT"/>
    <property type="match status" value="2"/>
</dbReference>
<dbReference type="EMBL" id="GBEZ01018060">
    <property type="protein sequence ID" value="JAC68339.1"/>
    <property type="molecule type" value="Transcribed_RNA"/>
</dbReference>
<dbReference type="PANTHER" id="PTHR45614:SF25">
    <property type="entry name" value="MYB PROTEIN"/>
    <property type="match status" value="1"/>
</dbReference>
<organism evidence="4">
    <name type="scientific">Tetraselmis sp. GSL018</name>
    <dbReference type="NCBI Taxonomy" id="582737"/>
    <lineage>
        <taxon>Eukaryota</taxon>
        <taxon>Viridiplantae</taxon>
        <taxon>Chlorophyta</taxon>
        <taxon>core chlorophytes</taxon>
        <taxon>Chlorodendrophyceae</taxon>
        <taxon>Chlorodendrales</taxon>
        <taxon>Chlorodendraceae</taxon>
        <taxon>Tetraselmis</taxon>
    </lineage>
</organism>
<evidence type="ECO:0000259" key="3">
    <source>
        <dbReference type="PROSITE" id="PS51294"/>
    </source>
</evidence>
<dbReference type="GO" id="GO:0000981">
    <property type="term" value="F:DNA-binding transcription factor activity, RNA polymerase II-specific"/>
    <property type="evidence" value="ECO:0007669"/>
    <property type="project" value="TreeGrafter"/>
</dbReference>
<protein>
    <submittedName>
        <fullName evidence="4">Myb proto-oncogene protein</fullName>
    </submittedName>
</protein>
<dbReference type="InterPro" id="IPR009057">
    <property type="entry name" value="Homeodomain-like_sf"/>
</dbReference>
<feature type="region of interest" description="Disordered" evidence="1">
    <location>
        <begin position="161"/>
        <end position="216"/>
    </location>
</feature>
<dbReference type="InterPro" id="IPR017930">
    <property type="entry name" value="Myb_dom"/>
</dbReference>
<feature type="domain" description="Myb-like" evidence="2">
    <location>
        <begin position="59"/>
        <end position="109"/>
    </location>
</feature>
<dbReference type="GO" id="GO:0000978">
    <property type="term" value="F:RNA polymerase II cis-regulatory region sequence-specific DNA binding"/>
    <property type="evidence" value="ECO:0007669"/>
    <property type="project" value="TreeGrafter"/>
</dbReference>
<dbReference type="Pfam" id="PF00249">
    <property type="entry name" value="Myb_DNA-binding"/>
    <property type="match status" value="2"/>
</dbReference>
<feature type="domain" description="Myb-like" evidence="2">
    <location>
        <begin position="7"/>
        <end position="58"/>
    </location>
</feature>
<dbReference type="PROSITE" id="PS50090">
    <property type="entry name" value="MYB_LIKE"/>
    <property type="match status" value="2"/>
</dbReference>
<sequence>RERHNMTRDRKKDAWSFEEDDLLRRLVCELGTSSWTTIASRVQGRTSKSCRLRWCNQLDPGLNRSKFSELEDAVIVQAHKKFGNKWATLAKLLPGRTDNAVKNHWNSSLTRMAKLGRLETNWYLKQEIHLEGLLQELKRSANHEDDSNTLYTECVSSELPSTSARNESCNTENRGMKRCGQQIQSSEGITDLQVDKKMRTSSTCSESQQESSELSKASTAVFLSAGNINKAESTRTSRQSCTSAVEEAEASILSGSLFLDRKLPVVDSSMELLGTLPAHQKTALLEAAKIYMSKNSRFGLPLSATDPFQDALDGTFCDLGQPEALCSQDTVNNACKGDMKATSPLVDSDSLDSSCLDDFTAKQQPQPFLNSYLQDQIPPVDLMGSDFDDIWNMLDQGSCPGFLNDNAADILEPQLQSPGRSFCMDLQQQAFQLLSSL</sequence>
<dbReference type="SUPFAM" id="SSF46689">
    <property type="entry name" value="Homeodomain-like"/>
    <property type="match status" value="1"/>
</dbReference>
<evidence type="ECO:0000313" key="4">
    <source>
        <dbReference type="EMBL" id="JAC68339.1"/>
    </source>
</evidence>
<accession>A0A061RC30</accession>
<evidence type="ECO:0000256" key="1">
    <source>
        <dbReference type="SAM" id="MobiDB-lite"/>
    </source>
</evidence>
<dbReference type="PANTHER" id="PTHR45614">
    <property type="entry name" value="MYB PROTEIN-RELATED"/>
    <property type="match status" value="1"/>
</dbReference>
<feature type="compositionally biased region" description="Polar residues" evidence="1">
    <location>
        <begin position="161"/>
        <end position="173"/>
    </location>
</feature>
<evidence type="ECO:0000259" key="2">
    <source>
        <dbReference type="PROSITE" id="PS50090"/>
    </source>
</evidence>
<dbReference type="InterPro" id="IPR001005">
    <property type="entry name" value="SANT/Myb"/>
</dbReference>
<dbReference type="Gene3D" id="1.10.10.60">
    <property type="entry name" value="Homeodomain-like"/>
    <property type="match status" value="2"/>
</dbReference>
<dbReference type="InterPro" id="IPR050560">
    <property type="entry name" value="MYB_TF"/>
</dbReference>
<feature type="domain" description="HTH myb-type" evidence="3">
    <location>
        <begin position="7"/>
        <end position="62"/>
    </location>
</feature>
<dbReference type="SMART" id="SM00717">
    <property type="entry name" value="SANT"/>
    <property type="match status" value="2"/>
</dbReference>
<dbReference type="GO" id="GO:0005634">
    <property type="term" value="C:nucleus"/>
    <property type="evidence" value="ECO:0007669"/>
    <property type="project" value="TreeGrafter"/>
</dbReference>
<reference evidence="4" key="1">
    <citation type="submission" date="2014-05" db="EMBL/GenBank/DDBJ databases">
        <title>The transcriptome of the halophilic microalga Tetraselmis sp. GSL018 isolated from the Great Salt Lake, Utah.</title>
        <authorList>
            <person name="Jinkerson R.E."/>
            <person name="D'Adamo S."/>
            <person name="Posewitz M.C."/>
        </authorList>
    </citation>
    <scope>NUCLEOTIDE SEQUENCE</scope>
    <source>
        <strain evidence="4">GSL018</strain>
    </source>
</reference>
<feature type="domain" description="HTH myb-type" evidence="3">
    <location>
        <begin position="63"/>
        <end position="113"/>
    </location>
</feature>
<gene>
    <name evidence="4" type="primary">MYB</name>
    <name evidence="4" type="ORF">TSPGSL018_8981</name>
</gene>